<reference evidence="1 2" key="1">
    <citation type="journal article" date="2024" name="Commun. Biol.">
        <title>Comparative genomic analysis of thermophilic fungi reveals convergent evolutionary adaptations and gene losses.</title>
        <authorList>
            <person name="Steindorff A.S."/>
            <person name="Aguilar-Pontes M.V."/>
            <person name="Robinson A.J."/>
            <person name="Andreopoulos B."/>
            <person name="LaButti K."/>
            <person name="Kuo A."/>
            <person name="Mondo S."/>
            <person name="Riley R."/>
            <person name="Otillar R."/>
            <person name="Haridas S."/>
            <person name="Lipzen A."/>
            <person name="Grimwood J."/>
            <person name="Schmutz J."/>
            <person name="Clum A."/>
            <person name="Reid I.D."/>
            <person name="Moisan M.C."/>
            <person name="Butler G."/>
            <person name="Nguyen T.T.M."/>
            <person name="Dewar K."/>
            <person name="Conant G."/>
            <person name="Drula E."/>
            <person name="Henrissat B."/>
            <person name="Hansel C."/>
            <person name="Singer S."/>
            <person name="Hutchinson M.I."/>
            <person name="de Vries R.P."/>
            <person name="Natvig D.O."/>
            <person name="Powell A.J."/>
            <person name="Tsang A."/>
            <person name="Grigoriev I.V."/>
        </authorList>
    </citation>
    <scope>NUCLEOTIDE SEQUENCE [LARGE SCALE GENOMIC DNA]</scope>
    <source>
        <strain evidence="1 2">CBS 494.80</strain>
    </source>
</reference>
<feature type="non-terminal residue" evidence="1">
    <location>
        <position position="134"/>
    </location>
</feature>
<evidence type="ECO:0000313" key="2">
    <source>
        <dbReference type="Proteomes" id="UP001595075"/>
    </source>
</evidence>
<accession>A0ABR4BZZ2</accession>
<evidence type="ECO:0008006" key="3">
    <source>
        <dbReference type="Google" id="ProtNLM"/>
    </source>
</evidence>
<gene>
    <name evidence="1" type="ORF">VTL71DRAFT_5773</name>
</gene>
<dbReference type="Proteomes" id="UP001595075">
    <property type="component" value="Unassembled WGS sequence"/>
</dbReference>
<evidence type="ECO:0000313" key="1">
    <source>
        <dbReference type="EMBL" id="KAL2062701.1"/>
    </source>
</evidence>
<protein>
    <recommendedName>
        <fullName evidence="3">Antifreeze protein</fullName>
    </recommendedName>
</protein>
<dbReference type="EMBL" id="JAZHXI010000016">
    <property type="protein sequence ID" value="KAL2062701.1"/>
    <property type="molecule type" value="Genomic_DNA"/>
</dbReference>
<sequence>MCAKQHFQAAVILHITRAEPVPTYESPDIAAATTIAGVAVTPQPSVPAAYTPLPAVESSISVKPARNSTLIIPASASIEAAVPVASTTKLYLTSKIADGIVVTKTIEGVVASTGIIPSSTSCAGPKCTKWISGG</sequence>
<comment type="caution">
    <text evidence="1">The sequence shown here is derived from an EMBL/GenBank/DDBJ whole genome shotgun (WGS) entry which is preliminary data.</text>
</comment>
<keyword evidence="2" id="KW-1185">Reference proteome</keyword>
<proteinExistence type="predicted"/>
<organism evidence="1 2">
    <name type="scientific">Oculimacula yallundae</name>
    <dbReference type="NCBI Taxonomy" id="86028"/>
    <lineage>
        <taxon>Eukaryota</taxon>
        <taxon>Fungi</taxon>
        <taxon>Dikarya</taxon>
        <taxon>Ascomycota</taxon>
        <taxon>Pezizomycotina</taxon>
        <taxon>Leotiomycetes</taxon>
        <taxon>Helotiales</taxon>
        <taxon>Ploettnerulaceae</taxon>
        <taxon>Oculimacula</taxon>
    </lineage>
</organism>
<name>A0ABR4BZZ2_9HELO</name>